<dbReference type="Proteomes" id="UP000321168">
    <property type="component" value="Unassembled WGS sequence"/>
</dbReference>
<evidence type="ECO:0000313" key="2">
    <source>
        <dbReference type="Proteomes" id="UP000321168"/>
    </source>
</evidence>
<accession>A0A5C6V2E9</accession>
<keyword evidence="2" id="KW-1185">Reference proteome</keyword>
<protein>
    <recommendedName>
        <fullName evidence="3">Thiamine phosphate synthase</fullName>
    </recommendedName>
</protein>
<organism evidence="1 2">
    <name type="scientific">Luteibaculum oceani</name>
    <dbReference type="NCBI Taxonomy" id="1294296"/>
    <lineage>
        <taxon>Bacteria</taxon>
        <taxon>Pseudomonadati</taxon>
        <taxon>Bacteroidota</taxon>
        <taxon>Flavobacteriia</taxon>
        <taxon>Flavobacteriales</taxon>
        <taxon>Luteibaculaceae</taxon>
        <taxon>Luteibaculum</taxon>
    </lineage>
</organism>
<dbReference type="Gene3D" id="3.20.20.70">
    <property type="entry name" value="Aldolase class I"/>
    <property type="match status" value="1"/>
</dbReference>
<dbReference type="AlphaFoldDB" id="A0A5C6V2E9"/>
<name>A0A5C6V2E9_9FLAO</name>
<dbReference type="EMBL" id="VORB01000006">
    <property type="protein sequence ID" value="TXC78646.1"/>
    <property type="molecule type" value="Genomic_DNA"/>
</dbReference>
<comment type="caution">
    <text evidence="1">The sequence shown here is derived from an EMBL/GenBank/DDBJ whole genome shotgun (WGS) entry which is preliminary data.</text>
</comment>
<reference evidence="1 2" key="1">
    <citation type="submission" date="2019-08" db="EMBL/GenBank/DDBJ databases">
        <title>Genome of Luteibaculum oceani JCM 18817.</title>
        <authorList>
            <person name="Bowman J.P."/>
        </authorList>
    </citation>
    <scope>NUCLEOTIDE SEQUENCE [LARGE SCALE GENOMIC DNA]</scope>
    <source>
        <strain evidence="1 2">JCM 18817</strain>
    </source>
</reference>
<evidence type="ECO:0000313" key="1">
    <source>
        <dbReference type="EMBL" id="TXC78646.1"/>
    </source>
</evidence>
<proteinExistence type="predicted"/>
<dbReference type="RefSeq" id="WP_147014673.1">
    <property type="nucleotide sequence ID" value="NZ_VORB01000006.1"/>
</dbReference>
<dbReference type="SUPFAM" id="SSF51391">
    <property type="entry name" value="Thiamin phosphate synthase"/>
    <property type="match status" value="1"/>
</dbReference>
<evidence type="ECO:0008006" key="3">
    <source>
        <dbReference type="Google" id="ProtNLM"/>
    </source>
</evidence>
<sequence length="196" mass="22171">MVIVISNETEVDDEMTTVNQLFEGGLDRFHYRRSAFNSERFKLFLKGVKPEYHKKISVHLGSFCYDIPPGVGVHYKGDYAGDRFVDRIQSASIHSVQELNTPERRGESYFLVAPVFPSISKVGYGLNETVKGDFEGKRFDNKNLIALGGIDATTVQNLGAVWSGIALKGSIWKATNPSDRITLFKKIKQKWEQNRH</sequence>
<dbReference type="OrthoDB" id="194683at2"/>
<gene>
    <name evidence="1" type="ORF">FRX97_07980</name>
</gene>
<dbReference type="InterPro" id="IPR013785">
    <property type="entry name" value="Aldolase_TIM"/>
</dbReference>
<dbReference type="InterPro" id="IPR036206">
    <property type="entry name" value="ThiamineP_synth_sf"/>
</dbReference>